<evidence type="ECO:0000256" key="1">
    <source>
        <dbReference type="SAM" id="MobiDB-lite"/>
    </source>
</evidence>
<evidence type="ECO:0000313" key="3">
    <source>
        <dbReference type="Proteomes" id="UP000053477"/>
    </source>
</evidence>
<organism evidence="2 3">
    <name type="scientific">Schizopora paradoxa</name>
    <dbReference type="NCBI Taxonomy" id="27342"/>
    <lineage>
        <taxon>Eukaryota</taxon>
        <taxon>Fungi</taxon>
        <taxon>Dikarya</taxon>
        <taxon>Basidiomycota</taxon>
        <taxon>Agaricomycotina</taxon>
        <taxon>Agaricomycetes</taxon>
        <taxon>Hymenochaetales</taxon>
        <taxon>Schizoporaceae</taxon>
        <taxon>Schizopora</taxon>
    </lineage>
</organism>
<dbReference type="EMBL" id="KQ085944">
    <property type="protein sequence ID" value="KLO14369.1"/>
    <property type="molecule type" value="Genomic_DNA"/>
</dbReference>
<dbReference type="InParanoid" id="A0A0H2RR50"/>
<dbReference type="OrthoDB" id="3365698at2759"/>
<dbReference type="Proteomes" id="UP000053477">
    <property type="component" value="Unassembled WGS sequence"/>
</dbReference>
<feature type="region of interest" description="Disordered" evidence="1">
    <location>
        <begin position="1"/>
        <end position="22"/>
    </location>
</feature>
<dbReference type="AlphaFoldDB" id="A0A0H2RR50"/>
<reference evidence="2 3" key="1">
    <citation type="submission" date="2015-04" db="EMBL/GenBank/DDBJ databases">
        <title>Complete genome sequence of Schizopora paradoxa KUC8140, a cosmopolitan wood degrader in East Asia.</title>
        <authorList>
            <consortium name="DOE Joint Genome Institute"/>
            <person name="Min B."/>
            <person name="Park H."/>
            <person name="Jang Y."/>
            <person name="Kim J.-J."/>
            <person name="Kim K.H."/>
            <person name="Pangilinan J."/>
            <person name="Lipzen A."/>
            <person name="Riley R."/>
            <person name="Grigoriev I.V."/>
            <person name="Spatafora J.W."/>
            <person name="Choi I.-G."/>
        </authorList>
    </citation>
    <scope>NUCLEOTIDE SEQUENCE [LARGE SCALE GENOMIC DNA]</scope>
    <source>
        <strain evidence="2 3">KUC8140</strain>
    </source>
</reference>
<name>A0A0H2RR50_9AGAM</name>
<evidence type="ECO:0008006" key="4">
    <source>
        <dbReference type="Google" id="ProtNLM"/>
    </source>
</evidence>
<dbReference type="SUPFAM" id="SSF52047">
    <property type="entry name" value="RNI-like"/>
    <property type="match status" value="1"/>
</dbReference>
<evidence type="ECO:0000313" key="2">
    <source>
        <dbReference type="EMBL" id="KLO14369.1"/>
    </source>
</evidence>
<gene>
    <name evidence="2" type="ORF">SCHPADRAFT_927876</name>
</gene>
<proteinExistence type="predicted"/>
<feature type="compositionally biased region" description="Low complexity" evidence="1">
    <location>
        <begin position="9"/>
        <end position="21"/>
    </location>
</feature>
<protein>
    <recommendedName>
        <fullName evidence="4">F-box domain-containing protein</fullName>
    </recommendedName>
</protein>
<sequence>MVDDALQIPSSASTSSPTTSSCHSALYLPEILAKIMSFSIYRPDTTKTNRWSRTPFTSKTNPPWVFLLVSKFWGTVALKTPWLWSTFIARVPYTPRDRGIVDIPRMVDLHMICAKQEPLTLEMYWCGEHPTLIMRSVFLKLWAKQKQWEDVRLYVALRMDRMWGKPATPEPASFMLRLNDIPMLKRLDIDICPEPHVRSGKLVIGLGPAPLLETLSIGETTKFRIIPPSDLPTTDIFPKLTTISMSPKFLDQYFNCWKLLEATPHVEKLCLKCGQHFFHPRRTIALPKLQHLVMNFDTVRPEEFLQHCYSPSLQRLELKQCTDMFANLRTALQSLPIKELSVEVVDMGPYDPEYLVDFLQAVGALRWLQIYDDTPTYSHMFAGLLNSLAIALQPESSPEPLLSGLSSFELRIRISSFFDEVGSGSIRSVINVVQAFRRKCHTLFHLSVTMLHSDTRYSVFPFKDVEDMLCEDPEILECLSKDFVVTVNGKILSK</sequence>
<accession>A0A0H2RR50</accession>
<keyword evidence="3" id="KW-1185">Reference proteome</keyword>